<sequence length="254" mass="24643">MILTALAAGGVVGFAMGTLGGGGGVLAVPALVYLLGMTPSMAATASLLIVTATSVTALSRHARGGDVCWRTGLLFAGAGVPVSAGAAVLSTHLPAWSLTAAFALLAIAAAVAMIGGAPTESTVDGPRPVRAARAVGAGAGLGAVTGLLGVGGGFLAVPALVGALSLRMRVAIGTSLLVIAVNSAVALGARLATGPTGPQWSVIAPFTAAAVLAAWDGRRLSISLSPVLLRRAFGVVLVLVAVAMLADLTLSAVR</sequence>
<evidence type="ECO:0000256" key="3">
    <source>
        <dbReference type="ARBA" id="ARBA00022692"/>
    </source>
</evidence>
<feature type="transmembrane region" description="Helical" evidence="6">
    <location>
        <begin position="232"/>
        <end position="253"/>
    </location>
</feature>
<reference evidence="7 8" key="1">
    <citation type="submission" date="2022-06" db="EMBL/GenBank/DDBJ databases">
        <title>Genomic Encyclopedia of Archaeal and Bacterial Type Strains, Phase II (KMG-II): from individual species to whole genera.</title>
        <authorList>
            <person name="Goeker M."/>
        </authorList>
    </citation>
    <scope>NUCLEOTIDE SEQUENCE [LARGE SCALE GENOMIC DNA]</scope>
    <source>
        <strain evidence="7 8">DSM 44255</strain>
    </source>
</reference>
<keyword evidence="6" id="KW-1003">Cell membrane</keyword>
<dbReference type="PANTHER" id="PTHR43701:SF2">
    <property type="entry name" value="MEMBRANE TRANSPORTER PROTEIN YJNA-RELATED"/>
    <property type="match status" value="1"/>
</dbReference>
<evidence type="ECO:0000256" key="2">
    <source>
        <dbReference type="ARBA" id="ARBA00009142"/>
    </source>
</evidence>
<comment type="similarity">
    <text evidence="2 6">Belongs to the 4-toluene sulfonate uptake permease (TSUP) (TC 2.A.102) family.</text>
</comment>
<feature type="transmembrane region" description="Helical" evidence="6">
    <location>
        <begin position="170"/>
        <end position="188"/>
    </location>
</feature>
<evidence type="ECO:0000256" key="5">
    <source>
        <dbReference type="ARBA" id="ARBA00023136"/>
    </source>
</evidence>
<dbReference type="InterPro" id="IPR051598">
    <property type="entry name" value="TSUP/Inactive_protease-like"/>
</dbReference>
<dbReference type="PANTHER" id="PTHR43701">
    <property type="entry name" value="MEMBRANE TRANSPORTER PROTEIN MJ0441-RELATED"/>
    <property type="match status" value="1"/>
</dbReference>
<feature type="transmembrane region" description="Helical" evidence="6">
    <location>
        <begin position="37"/>
        <end position="59"/>
    </location>
</feature>
<dbReference type="Proteomes" id="UP001205185">
    <property type="component" value="Unassembled WGS sequence"/>
</dbReference>
<comment type="subcellular location">
    <subcellularLocation>
        <location evidence="6">Cell membrane</location>
        <topology evidence="6">Multi-pass membrane protein</topology>
    </subcellularLocation>
    <subcellularLocation>
        <location evidence="1">Membrane</location>
        <topology evidence="1">Multi-pass membrane protein</topology>
    </subcellularLocation>
</comment>
<keyword evidence="5 6" id="KW-0472">Membrane</keyword>
<dbReference type="RefSeq" id="WP_253884721.1">
    <property type="nucleotide sequence ID" value="NZ_BAAAVB010000002.1"/>
</dbReference>
<keyword evidence="4 6" id="KW-1133">Transmembrane helix</keyword>
<keyword evidence="8" id="KW-1185">Reference proteome</keyword>
<dbReference type="InterPro" id="IPR002781">
    <property type="entry name" value="TM_pro_TauE-like"/>
</dbReference>
<protein>
    <recommendedName>
        <fullName evidence="6">Probable membrane transporter protein</fullName>
    </recommendedName>
</protein>
<dbReference type="Pfam" id="PF01925">
    <property type="entry name" value="TauE"/>
    <property type="match status" value="1"/>
</dbReference>
<evidence type="ECO:0000313" key="8">
    <source>
        <dbReference type="Proteomes" id="UP001205185"/>
    </source>
</evidence>
<evidence type="ECO:0000256" key="4">
    <source>
        <dbReference type="ARBA" id="ARBA00022989"/>
    </source>
</evidence>
<evidence type="ECO:0000256" key="1">
    <source>
        <dbReference type="ARBA" id="ARBA00004141"/>
    </source>
</evidence>
<gene>
    <name evidence="7" type="ORF">LV75_000291</name>
</gene>
<keyword evidence="3 6" id="KW-0812">Transmembrane</keyword>
<accession>A0ABT1I598</accession>
<feature type="transmembrane region" description="Helical" evidence="6">
    <location>
        <begin position="95"/>
        <end position="117"/>
    </location>
</feature>
<organism evidence="7 8">
    <name type="scientific">Actinokineospora diospyrosa</name>
    <dbReference type="NCBI Taxonomy" id="103728"/>
    <lineage>
        <taxon>Bacteria</taxon>
        <taxon>Bacillati</taxon>
        <taxon>Actinomycetota</taxon>
        <taxon>Actinomycetes</taxon>
        <taxon>Pseudonocardiales</taxon>
        <taxon>Pseudonocardiaceae</taxon>
        <taxon>Actinokineospora</taxon>
    </lineage>
</organism>
<feature type="transmembrane region" description="Helical" evidence="6">
    <location>
        <begin position="138"/>
        <end position="164"/>
    </location>
</feature>
<feature type="transmembrane region" description="Helical" evidence="6">
    <location>
        <begin position="200"/>
        <end position="217"/>
    </location>
</feature>
<feature type="transmembrane region" description="Helical" evidence="6">
    <location>
        <begin position="71"/>
        <end position="89"/>
    </location>
</feature>
<evidence type="ECO:0000313" key="7">
    <source>
        <dbReference type="EMBL" id="MCP2267809.1"/>
    </source>
</evidence>
<name>A0ABT1I598_9PSEU</name>
<comment type="caution">
    <text evidence="7">The sequence shown here is derived from an EMBL/GenBank/DDBJ whole genome shotgun (WGS) entry which is preliminary data.</text>
</comment>
<evidence type="ECO:0000256" key="6">
    <source>
        <dbReference type="RuleBase" id="RU363041"/>
    </source>
</evidence>
<dbReference type="EMBL" id="JAMTCO010000001">
    <property type="protein sequence ID" value="MCP2267809.1"/>
    <property type="molecule type" value="Genomic_DNA"/>
</dbReference>
<proteinExistence type="inferred from homology"/>